<dbReference type="Pfam" id="PF12146">
    <property type="entry name" value="Hydrolase_4"/>
    <property type="match status" value="1"/>
</dbReference>
<dbReference type="InterPro" id="IPR029058">
    <property type="entry name" value="AB_hydrolase_fold"/>
</dbReference>
<dbReference type="GO" id="GO:0052689">
    <property type="term" value="F:carboxylic ester hydrolase activity"/>
    <property type="evidence" value="ECO:0007669"/>
    <property type="project" value="TreeGrafter"/>
</dbReference>
<name>A0AB39KWD0_9CAUL</name>
<dbReference type="AlphaFoldDB" id="A0AB39KWD0"/>
<reference evidence="2" key="1">
    <citation type="submission" date="2024-06" db="EMBL/GenBank/DDBJ databases">
        <title>Caulobacter inopinatus, sp. nov.</title>
        <authorList>
            <person name="Donachie S.P."/>
        </authorList>
    </citation>
    <scope>NUCLEOTIDE SEQUENCE</scope>
    <source>
        <strain evidence="2">73W</strain>
    </source>
</reference>
<dbReference type="InterPro" id="IPR022742">
    <property type="entry name" value="Hydrolase_4"/>
</dbReference>
<keyword evidence="2" id="KW-0378">Hydrolase</keyword>
<protein>
    <submittedName>
        <fullName evidence="2">Alpha/beta hydrolase</fullName>
    </submittedName>
</protein>
<dbReference type="Gene3D" id="3.40.50.1820">
    <property type="entry name" value="alpha/beta hydrolase"/>
    <property type="match status" value="1"/>
</dbReference>
<evidence type="ECO:0000259" key="1">
    <source>
        <dbReference type="Pfam" id="PF12146"/>
    </source>
</evidence>
<gene>
    <name evidence="2" type="ORF">ABOZ73_07540</name>
</gene>
<sequence length="401" mass="43680">MVATPSLACEPGLYRYSRDQSYAAITKPAAALRYTLDDGRRGEVGAADAVLNCQADRITSTPQGGTWDRVPLTLTATRFESHGQALSGVLVEPPGLDGPAPLVVLVHGSERTSPMTGAYPYLLASFGLRVFAYDKRGTGGSEGEYTQNFELLADDAAAAFAQARKLAAGRITRAGFYGGSQGGWVAPLASVRAKADFVAVGFGLMISPAEEDREQVLTELKEHGASARDLEEARVVTDATARLVGSHFEQGYRELAQAKKRFEKRAWFSRIRGEYTGEILATDEAELRRVGRALFDNLELIWNYDSVAVLRQLKSPLLWVIAEEDREAPPAITLSRLTALRDQGAAIDVFSFPNTDHGMVEFTQGSDGGRTYGRITDGYFRLLADWIRGGGSSDYGRGRRR</sequence>
<dbReference type="SUPFAM" id="SSF53474">
    <property type="entry name" value="alpha/beta-Hydrolases"/>
    <property type="match status" value="1"/>
</dbReference>
<dbReference type="InterPro" id="IPR053145">
    <property type="entry name" value="AB_hydrolase_Est10"/>
</dbReference>
<dbReference type="EMBL" id="CP158375">
    <property type="protein sequence ID" value="XDO98260.1"/>
    <property type="molecule type" value="Genomic_DNA"/>
</dbReference>
<accession>A0AB39KWD0</accession>
<dbReference type="PANTHER" id="PTHR43265:SF1">
    <property type="entry name" value="ESTERASE ESTD"/>
    <property type="match status" value="1"/>
</dbReference>
<dbReference type="PANTHER" id="PTHR43265">
    <property type="entry name" value="ESTERASE ESTD"/>
    <property type="match status" value="1"/>
</dbReference>
<organism evidence="2">
    <name type="scientific">Caulobacter sp. 73W</name>
    <dbReference type="NCBI Taxonomy" id="3161137"/>
    <lineage>
        <taxon>Bacteria</taxon>
        <taxon>Pseudomonadati</taxon>
        <taxon>Pseudomonadota</taxon>
        <taxon>Alphaproteobacteria</taxon>
        <taxon>Caulobacterales</taxon>
        <taxon>Caulobacteraceae</taxon>
        <taxon>Caulobacter</taxon>
    </lineage>
</organism>
<proteinExistence type="predicted"/>
<evidence type="ECO:0000313" key="2">
    <source>
        <dbReference type="EMBL" id="XDO98260.1"/>
    </source>
</evidence>
<feature type="domain" description="Serine aminopeptidase S33" evidence="1">
    <location>
        <begin position="99"/>
        <end position="199"/>
    </location>
</feature>
<dbReference type="RefSeq" id="WP_369062026.1">
    <property type="nucleotide sequence ID" value="NZ_CP158375.1"/>
</dbReference>